<feature type="region of interest" description="Disordered" evidence="1">
    <location>
        <begin position="136"/>
        <end position="246"/>
    </location>
</feature>
<feature type="compositionally biased region" description="Polar residues" evidence="1">
    <location>
        <begin position="136"/>
        <end position="145"/>
    </location>
</feature>
<feature type="compositionally biased region" description="Low complexity" evidence="1">
    <location>
        <begin position="146"/>
        <end position="172"/>
    </location>
</feature>
<evidence type="ECO:0000256" key="1">
    <source>
        <dbReference type="SAM" id="MobiDB-lite"/>
    </source>
</evidence>
<dbReference type="OMA" id="DAKDEGY"/>
<keyword evidence="3" id="KW-1185">Reference proteome</keyword>
<sequence>MSSEVDALKNVEGYKPPAEFEEDKREFLTDISLTDSEELWLIQWPANQAPDFDGQEFSLQLHPDGHMGSFQGSSGKSYDVISCVAQEPEASVFLPSSSDTRLVGKISRRISLVHYPEPEELEKATIPLKSLYQKSSGISLTNSRQTTTSRGPHSSSRRTTSSRSSKPRSSVSEFTEPSKTSSVKQELESTESRDHKRKDSSKRKRLHEPSRSIDHSTRDSGHGNSAVTSSGSAERSSEGKSKKQKK</sequence>
<feature type="compositionally biased region" description="Polar residues" evidence="1">
    <location>
        <begin position="222"/>
        <end position="234"/>
    </location>
</feature>
<feature type="compositionally biased region" description="Basic and acidic residues" evidence="1">
    <location>
        <begin position="185"/>
        <end position="194"/>
    </location>
</feature>
<dbReference type="Proteomes" id="UP000029981">
    <property type="component" value="Chromosome 4"/>
</dbReference>
<dbReference type="AlphaFoldDB" id="A0A0A0L047"/>
<feature type="compositionally biased region" description="Basic and acidic residues" evidence="1">
    <location>
        <begin position="235"/>
        <end position="246"/>
    </location>
</feature>
<reference evidence="2 3" key="3">
    <citation type="journal article" date="2010" name="BMC Genomics">
        <title>Transcriptome sequencing and comparative analysis of cucumber flowers with different sex types.</title>
        <authorList>
            <person name="Guo S."/>
            <person name="Zheng Y."/>
            <person name="Joung J.G."/>
            <person name="Liu S."/>
            <person name="Zhang Z."/>
            <person name="Crasta O.R."/>
            <person name="Sobral B.W."/>
            <person name="Xu Y."/>
            <person name="Huang S."/>
            <person name="Fei Z."/>
        </authorList>
    </citation>
    <scope>NUCLEOTIDE SEQUENCE [LARGE SCALE GENOMIC DNA]</scope>
    <source>
        <strain evidence="3">cv. 9930</strain>
    </source>
</reference>
<evidence type="ECO:0008006" key="4">
    <source>
        <dbReference type="Google" id="ProtNLM"/>
    </source>
</evidence>
<dbReference type="OrthoDB" id="1892825at2759"/>
<accession>A0A0A0L047</accession>
<evidence type="ECO:0000313" key="2">
    <source>
        <dbReference type="EMBL" id="KGN55103.1"/>
    </source>
</evidence>
<protein>
    <recommendedName>
        <fullName evidence="4">Mediator-associated protein 2</fullName>
    </recommendedName>
</protein>
<dbReference type="STRING" id="3659.A0A0A0L047"/>
<dbReference type="InterPro" id="IPR038823">
    <property type="entry name" value="MED2_plant"/>
</dbReference>
<dbReference type="KEGG" id="csv:101212652"/>
<organism evidence="2 3">
    <name type="scientific">Cucumis sativus</name>
    <name type="common">Cucumber</name>
    <dbReference type="NCBI Taxonomy" id="3659"/>
    <lineage>
        <taxon>Eukaryota</taxon>
        <taxon>Viridiplantae</taxon>
        <taxon>Streptophyta</taxon>
        <taxon>Embryophyta</taxon>
        <taxon>Tracheophyta</taxon>
        <taxon>Spermatophyta</taxon>
        <taxon>Magnoliopsida</taxon>
        <taxon>eudicotyledons</taxon>
        <taxon>Gunneridae</taxon>
        <taxon>Pentapetalae</taxon>
        <taxon>rosids</taxon>
        <taxon>fabids</taxon>
        <taxon>Cucurbitales</taxon>
        <taxon>Cucurbitaceae</taxon>
        <taxon>Benincaseae</taxon>
        <taxon>Cucumis</taxon>
    </lineage>
</organism>
<reference evidence="2 3" key="4">
    <citation type="journal article" date="2011" name="BMC Genomics">
        <title>RNA-Seq improves annotation of protein-coding genes in the cucumber genome.</title>
        <authorList>
            <person name="Li Z."/>
            <person name="Zhang Z."/>
            <person name="Yan P."/>
            <person name="Huang S."/>
            <person name="Fei Z."/>
            <person name="Lin K."/>
        </authorList>
    </citation>
    <scope>NUCLEOTIDE SEQUENCE [LARGE SCALE GENOMIC DNA]</scope>
    <source>
        <strain evidence="3">cv. 9930</strain>
    </source>
</reference>
<dbReference type="PANTHER" id="PTHR36407:SF1">
    <property type="entry name" value="MEDIATOR-ASSOCIATED PROTEIN 2"/>
    <property type="match status" value="1"/>
</dbReference>
<dbReference type="Gramene" id="KGN55103">
    <property type="protein sequence ID" value="KGN55103"/>
    <property type="gene ID" value="Csa_4G629490"/>
</dbReference>
<feature type="compositionally biased region" description="Basic and acidic residues" evidence="1">
    <location>
        <begin position="207"/>
        <end position="221"/>
    </location>
</feature>
<feature type="compositionally biased region" description="Basic residues" evidence="1">
    <location>
        <begin position="195"/>
        <end position="206"/>
    </location>
</feature>
<dbReference type="EMBL" id="CM002925">
    <property type="protein sequence ID" value="KGN55103.1"/>
    <property type="molecule type" value="Genomic_DNA"/>
</dbReference>
<evidence type="ECO:0000313" key="3">
    <source>
        <dbReference type="Proteomes" id="UP000029981"/>
    </source>
</evidence>
<reference evidence="2 3" key="2">
    <citation type="journal article" date="2009" name="PLoS ONE">
        <title>An integrated genetic and cytogenetic map of the cucumber genome.</title>
        <authorList>
            <person name="Ren Y."/>
            <person name="Zhang Z."/>
            <person name="Liu J."/>
            <person name="Staub J.E."/>
            <person name="Han Y."/>
            <person name="Cheng Z."/>
            <person name="Li X."/>
            <person name="Lu J."/>
            <person name="Miao H."/>
            <person name="Kang H."/>
            <person name="Xie B."/>
            <person name="Gu X."/>
            <person name="Wang X."/>
            <person name="Du Y."/>
            <person name="Jin W."/>
            <person name="Huang S."/>
        </authorList>
    </citation>
    <scope>NUCLEOTIDE SEQUENCE [LARGE SCALE GENOMIC DNA]</scope>
    <source>
        <strain evidence="3">cv. 9930</strain>
    </source>
</reference>
<proteinExistence type="predicted"/>
<gene>
    <name evidence="2" type="ORF">Csa_4G629490</name>
</gene>
<feature type="compositionally biased region" description="Polar residues" evidence="1">
    <location>
        <begin position="173"/>
        <end position="184"/>
    </location>
</feature>
<name>A0A0A0L047_CUCSA</name>
<dbReference type="PANTHER" id="PTHR36407">
    <property type="entry name" value="MEDIATOR-ASSOCIATED PROTEIN 2"/>
    <property type="match status" value="1"/>
</dbReference>
<reference evidence="2 3" key="1">
    <citation type="journal article" date="2009" name="Nat. Genet.">
        <title>The genome of the cucumber, Cucumis sativus L.</title>
        <authorList>
            <person name="Huang S."/>
            <person name="Li R."/>
            <person name="Zhang Z."/>
            <person name="Li L."/>
            <person name="Gu X."/>
            <person name="Fan W."/>
            <person name="Lucas W.J."/>
            <person name="Wang X."/>
            <person name="Xie B."/>
            <person name="Ni P."/>
            <person name="Ren Y."/>
            <person name="Zhu H."/>
            <person name="Li J."/>
            <person name="Lin K."/>
            <person name="Jin W."/>
            <person name="Fei Z."/>
            <person name="Li G."/>
            <person name="Staub J."/>
            <person name="Kilian A."/>
            <person name="van der Vossen E.A."/>
            <person name="Wu Y."/>
            <person name="Guo J."/>
            <person name="He J."/>
            <person name="Jia Z."/>
            <person name="Ren Y."/>
            <person name="Tian G."/>
            <person name="Lu Y."/>
            <person name="Ruan J."/>
            <person name="Qian W."/>
            <person name="Wang M."/>
            <person name="Huang Q."/>
            <person name="Li B."/>
            <person name="Xuan Z."/>
            <person name="Cao J."/>
            <person name="Asan"/>
            <person name="Wu Z."/>
            <person name="Zhang J."/>
            <person name="Cai Q."/>
            <person name="Bai Y."/>
            <person name="Zhao B."/>
            <person name="Han Y."/>
            <person name="Li Y."/>
            <person name="Li X."/>
            <person name="Wang S."/>
            <person name="Shi Q."/>
            <person name="Liu S."/>
            <person name="Cho W.K."/>
            <person name="Kim J.Y."/>
            <person name="Xu Y."/>
            <person name="Heller-Uszynska K."/>
            <person name="Miao H."/>
            <person name="Cheng Z."/>
            <person name="Zhang S."/>
            <person name="Wu J."/>
            <person name="Yang Y."/>
            <person name="Kang H."/>
            <person name="Li M."/>
            <person name="Liang H."/>
            <person name="Ren X."/>
            <person name="Shi Z."/>
            <person name="Wen M."/>
            <person name="Jian M."/>
            <person name="Yang H."/>
            <person name="Zhang G."/>
            <person name="Yang Z."/>
            <person name="Chen R."/>
            <person name="Liu S."/>
            <person name="Li J."/>
            <person name="Ma L."/>
            <person name="Liu H."/>
            <person name="Zhou Y."/>
            <person name="Zhao J."/>
            <person name="Fang X."/>
            <person name="Li G."/>
            <person name="Fang L."/>
            <person name="Li Y."/>
            <person name="Liu D."/>
            <person name="Zheng H."/>
            <person name="Zhang Y."/>
            <person name="Qin N."/>
            <person name="Li Z."/>
            <person name="Yang G."/>
            <person name="Yang S."/>
            <person name="Bolund L."/>
            <person name="Kristiansen K."/>
            <person name="Zheng H."/>
            <person name="Li S."/>
            <person name="Zhang X."/>
            <person name="Yang H."/>
            <person name="Wang J."/>
            <person name="Sun R."/>
            <person name="Zhang B."/>
            <person name="Jiang S."/>
            <person name="Wang J."/>
            <person name="Du Y."/>
            <person name="Li S."/>
        </authorList>
    </citation>
    <scope>NUCLEOTIDE SEQUENCE [LARGE SCALE GENOMIC DNA]</scope>
    <source>
        <strain evidence="3">cv. 9930</strain>
    </source>
</reference>
<dbReference type="eggNOG" id="ENOG502RZN5">
    <property type="taxonomic scope" value="Eukaryota"/>
</dbReference>